<dbReference type="GO" id="GO:0005737">
    <property type="term" value="C:cytoplasm"/>
    <property type="evidence" value="ECO:0007669"/>
    <property type="project" value="TreeGrafter"/>
</dbReference>
<dbReference type="EMBL" id="STFF01000003">
    <property type="protein sequence ID" value="THU39313.1"/>
    <property type="molecule type" value="Genomic_DNA"/>
</dbReference>
<dbReference type="GO" id="GO:0005524">
    <property type="term" value="F:ATP binding"/>
    <property type="evidence" value="ECO:0007669"/>
    <property type="project" value="InterPro"/>
</dbReference>
<dbReference type="Pfam" id="PF05147">
    <property type="entry name" value="LANC_like"/>
    <property type="match status" value="1"/>
</dbReference>
<dbReference type="SMART" id="SM01260">
    <property type="entry name" value="LANC_like"/>
    <property type="match status" value="1"/>
</dbReference>
<sequence length="719" mass="81739">MKPAITESITQSLTESESKGKVEKKAGKRVGYNYIIVKSYKESQKNDVVKCLYIKSLADFGFCVIKEGSYGDTKDKHGRDIIDRLKWQKQLHEQLQDKLPIPKLLGYFEERGNYYLVIELIKGKSLYKVCSEKRKELRQSIIQGGKLGMRFLDYLIQIAGILETLHSQQIVHRDATPNNYMISSDGKVTLIDMEMCYSVKTKFPTPAFALGTYGYMSKQQEAISTPTTAEDIFALGAIMLHIWSGVSPGKLTNEPIAELTQKITFFIPDQQVAHLVTQCLLPEDDLRPNATKILEVLKQYKTDLKRNVSRPVNQPLSFSREQILATIKEGIATLATPLLADEEKGWFSDDMKPASNDDKHKLRKVWYASYSHGVSGVIYLLALAKRIGLDTDITLPFVQKGLDLIKLKYIDRINQAKAGLHFGSDGIAAVLSTAIRERLIEPSDHFEWIDLLLQKASQQENIVSGLAGQGLSNLACKSFLSSEHLIQRLQNYAYLLISKQEPDGSWVNGYYRQKFTKRKRKKVTKGFADGLAGIICFLLEYGYWYKHAESINAAQQGLRWLIKKAHHKNGNIHWLTSKDKDLNYDLSNGIAGIALCFIRAYQYTGELIYRKYAEMALYGIPADIIDGNIGQRKGLSGLGEVYLEAYKVFKTEEWLERANWIAQIILQLKKQHPKYGTYWLVESERQPVANFMAGNSGVLHFLLRYYYTDKIGFPLMPEL</sequence>
<dbReference type="InterPro" id="IPR000719">
    <property type="entry name" value="Prot_kinase_dom"/>
</dbReference>
<dbReference type="Pfam" id="PF00069">
    <property type="entry name" value="Pkinase"/>
    <property type="match status" value="1"/>
</dbReference>
<accession>A0A4S8HUM8</accession>
<dbReference type="GO" id="GO:0031179">
    <property type="term" value="P:peptide modification"/>
    <property type="evidence" value="ECO:0007669"/>
    <property type="project" value="InterPro"/>
</dbReference>
<dbReference type="InterPro" id="IPR007822">
    <property type="entry name" value="LANC-like"/>
</dbReference>
<protein>
    <recommendedName>
        <fullName evidence="1">Protein kinase domain-containing protein</fullName>
    </recommendedName>
</protein>
<proteinExistence type="predicted"/>
<dbReference type="SUPFAM" id="SSF158745">
    <property type="entry name" value="LanC-like"/>
    <property type="match status" value="1"/>
</dbReference>
<evidence type="ECO:0000313" key="3">
    <source>
        <dbReference type="Proteomes" id="UP000306918"/>
    </source>
</evidence>
<name>A0A4S8HUM8_9BACT</name>
<organism evidence="2 3">
    <name type="scientific">Niastella caeni</name>
    <dbReference type="NCBI Taxonomy" id="2569763"/>
    <lineage>
        <taxon>Bacteria</taxon>
        <taxon>Pseudomonadati</taxon>
        <taxon>Bacteroidota</taxon>
        <taxon>Chitinophagia</taxon>
        <taxon>Chitinophagales</taxon>
        <taxon>Chitinophagaceae</taxon>
        <taxon>Niastella</taxon>
    </lineage>
</organism>
<comment type="caution">
    <text evidence="2">The sequence shown here is derived from an EMBL/GenBank/DDBJ whole genome shotgun (WGS) entry which is preliminary data.</text>
</comment>
<dbReference type="AlphaFoldDB" id="A0A4S8HUM8"/>
<evidence type="ECO:0000259" key="1">
    <source>
        <dbReference type="PROSITE" id="PS50011"/>
    </source>
</evidence>
<gene>
    <name evidence="2" type="ORF">FAM09_12430</name>
</gene>
<dbReference type="RefSeq" id="WP_136577445.1">
    <property type="nucleotide sequence ID" value="NZ_STFF01000003.1"/>
</dbReference>
<dbReference type="PANTHER" id="PTHR44167:SF25">
    <property type="entry name" value="PROTEIN KINASE DOMAIN CONTAINING PROTEIN"/>
    <property type="match status" value="1"/>
</dbReference>
<dbReference type="Gene3D" id="1.50.10.10">
    <property type="match status" value="1"/>
</dbReference>
<dbReference type="PROSITE" id="PS50011">
    <property type="entry name" value="PROTEIN_KINASE_DOM"/>
    <property type="match status" value="1"/>
</dbReference>
<reference evidence="2 3" key="1">
    <citation type="submission" date="2019-04" db="EMBL/GenBank/DDBJ databases">
        <title>Niastella caeni sp. nov., isolated from activated sludge.</title>
        <authorList>
            <person name="Sheng M."/>
        </authorList>
    </citation>
    <scope>NUCLEOTIDE SEQUENCE [LARGE SCALE GENOMIC DNA]</scope>
    <source>
        <strain evidence="2 3">HX-2-15</strain>
    </source>
</reference>
<dbReference type="InterPro" id="IPR011009">
    <property type="entry name" value="Kinase-like_dom_sf"/>
</dbReference>
<dbReference type="GO" id="GO:0005975">
    <property type="term" value="P:carbohydrate metabolic process"/>
    <property type="evidence" value="ECO:0007669"/>
    <property type="project" value="InterPro"/>
</dbReference>
<dbReference type="GO" id="GO:0004674">
    <property type="term" value="F:protein serine/threonine kinase activity"/>
    <property type="evidence" value="ECO:0007669"/>
    <property type="project" value="TreeGrafter"/>
</dbReference>
<dbReference type="Proteomes" id="UP000306918">
    <property type="component" value="Unassembled WGS sequence"/>
</dbReference>
<dbReference type="Gene3D" id="1.10.510.10">
    <property type="entry name" value="Transferase(Phosphotransferase) domain 1"/>
    <property type="match status" value="1"/>
</dbReference>
<dbReference type="PANTHER" id="PTHR44167">
    <property type="entry name" value="OVARIAN-SPECIFIC SERINE/THREONINE-PROTEIN KINASE LOK-RELATED"/>
    <property type="match status" value="1"/>
</dbReference>
<keyword evidence="3" id="KW-1185">Reference proteome</keyword>
<dbReference type="SUPFAM" id="SSF56112">
    <property type="entry name" value="Protein kinase-like (PK-like)"/>
    <property type="match status" value="1"/>
</dbReference>
<dbReference type="SMART" id="SM00220">
    <property type="entry name" value="S_TKc"/>
    <property type="match status" value="1"/>
</dbReference>
<dbReference type="OrthoDB" id="9813021at2"/>
<evidence type="ECO:0000313" key="2">
    <source>
        <dbReference type="EMBL" id="THU39313.1"/>
    </source>
</evidence>
<dbReference type="InterPro" id="IPR012341">
    <property type="entry name" value="6hp_glycosidase-like_sf"/>
</dbReference>
<feature type="domain" description="Protein kinase" evidence="1">
    <location>
        <begin position="34"/>
        <end position="301"/>
    </location>
</feature>